<dbReference type="KEGG" id="ppel:H6H00_15345"/>
<gene>
    <name evidence="2" type="ORF">H6H00_15345</name>
</gene>
<dbReference type="Proteomes" id="UP000515728">
    <property type="component" value="Chromosome"/>
</dbReference>
<feature type="region of interest" description="Disordered" evidence="1">
    <location>
        <begin position="59"/>
        <end position="78"/>
    </location>
</feature>
<dbReference type="AlphaFoldDB" id="A0A7G7MQQ2"/>
<keyword evidence="3" id="KW-1185">Reference proteome</keyword>
<protein>
    <submittedName>
        <fullName evidence="2">Uncharacterized protein</fullName>
    </submittedName>
</protein>
<accession>A0A7G7MQQ2</accession>
<evidence type="ECO:0000313" key="3">
    <source>
        <dbReference type="Proteomes" id="UP000515728"/>
    </source>
</evidence>
<organism evidence="2 3">
    <name type="scientific">Pseudonocardia petroleophila</name>
    <dbReference type="NCBI Taxonomy" id="37331"/>
    <lineage>
        <taxon>Bacteria</taxon>
        <taxon>Bacillati</taxon>
        <taxon>Actinomycetota</taxon>
        <taxon>Actinomycetes</taxon>
        <taxon>Pseudonocardiales</taxon>
        <taxon>Pseudonocardiaceae</taxon>
        <taxon>Pseudonocardia</taxon>
    </lineage>
</organism>
<evidence type="ECO:0000256" key="1">
    <source>
        <dbReference type="SAM" id="MobiDB-lite"/>
    </source>
</evidence>
<sequence>MAKDLFTECAEQLAASPDLVTQLLAEHSPGADGWCRGHSAHRERFPCSIRRLAELAAGGPRGAGAARSAVVGTAHRSG</sequence>
<evidence type="ECO:0000313" key="2">
    <source>
        <dbReference type="EMBL" id="QNG55113.1"/>
    </source>
</evidence>
<dbReference type="EMBL" id="CP060131">
    <property type="protein sequence ID" value="QNG55113.1"/>
    <property type="molecule type" value="Genomic_DNA"/>
</dbReference>
<name>A0A7G7MQQ2_9PSEU</name>
<dbReference type="RefSeq" id="WP_185721911.1">
    <property type="nucleotide sequence ID" value="NZ_BAAAWI010000001.1"/>
</dbReference>
<proteinExistence type="predicted"/>
<reference evidence="2 3" key="1">
    <citation type="submission" date="2020-08" db="EMBL/GenBank/DDBJ databases">
        <authorList>
            <person name="Mo P."/>
        </authorList>
    </citation>
    <scope>NUCLEOTIDE SEQUENCE [LARGE SCALE GENOMIC DNA]</scope>
    <source>
        <strain evidence="2 3">CGMCC 4.1532</strain>
    </source>
</reference>